<dbReference type="SUPFAM" id="SSF53822">
    <property type="entry name" value="Periplasmic binding protein-like I"/>
    <property type="match status" value="1"/>
</dbReference>
<reference evidence="5" key="1">
    <citation type="submission" date="2022-06" db="EMBL/GenBank/DDBJ databases">
        <title>Gracilimonas sp. CAU 1638 isolated from sea sediment.</title>
        <authorList>
            <person name="Kim W."/>
        </authorList>
    </citation>
    <scope>NUCLEOTIDE SEQUENCE</scope>
    <source>
        <strain evidence="5">CAU 1638</strain>
    </source>
</reference>
<dbReference type="InterPro" id="IPR000843">
    <property type="entry name" value="HTH_LacI"/>
</dbReference>
<keyword evidence="6" id="KW-1185">Reference proteome</keyword>
<feature type="domain" description="HTH lacI-type" evidence="4">
    <location>
        <begin position="3"/>
        <end position="55"/>
    </location>
</feature>
<dbReference type="GO" id="GO:0000976">
    <property type="term" value="F:transcription cis-regulatory region binding"/>
    <property type="evidence" value="ECO:0007669"/>
    <property type="project" value="TreeGrafter"/>
</dbReference>
<evidence type="ECO:0000256" key="2">
    <source>
        <dbReference type="ARBA" id="ARBA00023125"/>
    </source>
</evidence>
<comment type="caution">
    <text evidence="5">The sequence shown here is derived from an EMBL/GenBank/DDBJ whole genome shotgun (WGS) entry which is preliminary data.</text>
</comment>
<dbReference type="InterPro" id="IPR010982">
    <property type="entry name" value="Lambda_DNA-bd_dom_sf"/>
</dbReference>
<dbReference type="PANTHER" id="PTHR30146:SF109">
    <property type="entry name" value="HTH-TYPE TRANSCRIPTIONAL REGULATOR GALS"/>
    <property type="match status" value="1"/>
</dbReference>
<dbReference type="GO" id="GO:0003700">
    <property type="term" value="F:DNA-binding transcription factor activity"/>
    <property type="evidence" value="ECO:0007669"/>
    <property type="project" value="TreeGrafter"/>
</dbReference>
<dbReference type="Pfam" id="PF13377">
    <property type="entry name" value="Peripla_BP_3"/>
    <property type="match status" value="1"/>
</dbReference>
<dbReference type="RefSeq" id="WP_255135884.1">
    <property type="nucleotide sequence ID" value="NZ_JANDBC010000003.1"/>
</dbReference>
<evidence type="ECO:0000256" key="3">
    <source>
        <dbReference type="ARBA" id="ARBA00023163"/>
    </source>
</evidence>
<dbReference type="AlphaFoldDB" id="A0A9X2L662"/>
<name>A0A9X2L662_9BACT</name>
<keyword evidence="2" id="KW-0238">DNA-binding</keyword>
<dbReference type="EMBL" id="JANDBC010000003">
    <property type="protein sequence ID" value="MCP9292985.1"/>
    <property type="molecule type" value="Genomic_DNA"/>
</dbReference>
<dbReference type="SUPFAM" id="SSF47413">
    <property type="entry name" value="lambda repressor-like DNA-binding domains"/>
    <property type="match status" value="1"/>
</dbReference>
<protein>
    <submittedName>
        <fullName evidence="5">LacI family transcriptional regulator</fullName>
    </submittedName>
</protein>
<dbReference type="SMART" id="SM00354">
    <property type="entry name" value="HTH_LACI"/>
    <property type="match status" value="1"/>
</dbReference>
<organism evidence="5 6">
    <name type="scientific">Gracilimonas sediminicola</name>
    <dbReference type="NCBI Taxonomy" id="2952158"/>
    <lineage>
        <taxon>Bacteria</taxon>
        <taxon>Pseudomonadati</taxon>
        <taxon>Balneolota</taxon>
        <taxon>Balneolia</taxon>
        <taxon>Balneolales</taxon>
        <taxon>Balneolaceae</taxon>
        <taxon>Gracilimonas</taxon>
    </lineage>
</organism>
<gene>
    <name evidence="5" type="ORF">NM125_15450</name>
</gene>
<evidence type="ECO:0000259" key="4">
    <source>
        <dbReference type="PROSITE" id="PS50932"/>
    </source>
</evidence>
<evidence type="ECO:0000313" key="6">
    <source>
        <dbReference type="Proteomes" id="UP001139125"/>
    </source>
</evidence>
<dbReference type="CDD" id="cd06267">
    <property type="entry name" value="PBP1_LacI_sugar_binding-like"/>
    <property type="match status" value="1"/>
</dbReference>
<accession>A0A9X2L662</accession>
<dbReference type="Gene3D" id="3.40.50.2300">
    <property type="match status" value="2"/>
</dbReference>
<dbReference type="InterPro" id="IPR046335">
    <property type="entry name" value="LacI/GalR-like_sensor"/>
</dbReference>
<dbReference type="Pfam" id="PF00356">
    <property type="entry name" value="LacI"/>
    <property type="match status" value="1"/>
</dbReference>
<evidence type="ECO:0000256" key="1">
    <source>
        <dbReference type="ARBA" id="ARBA00023015"/>
    </source>
</evidence>
<dbReference type="PROSITE" id="PS50932">
    <property type="entry name" value="HTH_LACI_2"/>
    <property type="match status" value="1"/>
</dbReference>
<dbReference type="Gene3D" id="1.10.260.40">
    <property type="entry name" value="lambda repressor-like DNA-binding domains"/>
    <property type="match status" value="1"/>
</dbReference>
<dbReference type="CDD" id="cd01392">
    <property type="entry name" value="HTH_LacI"/>
    <property type="match status" value="1"/>
</dbReference>
<evidence type="ECO:0000313" key="5">
    <source>
        <dbReference type="EMBL" id="MCP9292985.1"/>
    </source>
</evidence>
<dbReference type="PANTHER" id="PTHR30146">
    <property type="entry name" value="LACI-RELATED TRANSCRIPTIONAL REPRESSOR"/>
    <property type="match status" value="1"/>
</dbReference>
<proteinExistence type="predicted"/>
<dbReference type="InterPro" id="IPR028082">
    <property type="entry name" value="Peripla_BP_I"/>
</dbReference>
<sequence>MKPTLKDIAEQTGLSISTVSRILRGDSNSSKDNVEQTIHVAQRLNYPINSRLLNQQYEYKSTLQVALISSFYPDEFYSAFFYGINNAAKAENINMSYHIYTPEDENLHSLINSLSHNFIDAAILFIPTLQESDYKEIIENVPESFPLVSLAPAFNPVIDTMTFDSYRGGHLVAKHFYDRGYKDMGIITGPHTKNEAIFRKNGFTDFINQKEDATLVWQVEGDYTFGFGKRAYQSYAKLDKKPRAIFTSNDYMCLGFLEQATRNGVNIPGDVAVAGFDDLPACEYVHPGITSVHTDYDILGKKAFKLLNDKITPPHEHSGILSVVPVTLTVRESS</sequence>
<keyword evidence="3" id="KW-0804">Transcription</keyword>
<keyword evidence="1" id="KW-0805">Transcription regulation</keyword>
<dbReference type="Proteomes" id="UP001139125">
    <property type="component" value="Unassembled WGS sequence"/>
</dbReference>